<evidence type="ECO:0000313" key="1">
    <source>
        <dbReference type="EMBL" id="GKV25673.1"/>
    </source>
</evidence>
<reference evidence="1 2" key="1">
    <citation type="journal article" date="2021" name="Commun. Biol.">
        <title>The genome of Shorea leprosula (Dipterocarpaceae) highlights the ecological relevance of drought in aseasonal tropical rainforests.</title>
        <authorList>
            <person name="Ng K.K.S."/>
            <person name="Kobayashi M.J."/>
            <person name="Fawcett J.A."/>
            <person name="Hatakeyama M."/>
            <person name="Paape T."/>
            <person name="Ng C.H."/>
            <person name="Ang C.C."/>
            <person name="Tnah L.H."/>
            <person name="Lee C.T."/>
            <person name="Nishiyama T."/>
            <person name="Sese J."/>
            <person name="O'Brien M.J."/>
            <person name="Copetti D."/>
            <person name="Mohd Noor M.I."/>
            <person name="Ong R.C."/>
            <person name="Putra M."/>
            <person name="Sireger I.Z."/>
            <person name="Indrioko S."/>
            <person name="Kosugi Y."/>
            <person name="Izuno A."/>
            <person name="Isagi Y."/>
            <person name="Lee S.L."/>
            <person name="Shimizu K.K."/>
        </authorList>
    </citation>
    <scope>NUCLEOTIDE SEQUENCE [LARGE SCALE GENOMIC DNA]</scope>
    <source>
        <strain evidence="1">214</strain>
    </source>
</reference>
<dbReference type="EMBL" id="BPVZ01000069">
    <property type="protein sequence ID" value="GKV25673.1"/>
    <property type="molecule type" value="Genomic_DNA"/>
</dbReference>
<accession>A0AAV5KMH9</accession>
<dbReference type="Proteomes" id="UP001054252">
    <property type="component" value="Unassembled WGS sequence"/>
</dbReference>
<protein>
    <submittedName>
        <fullName evidence="1">Uncharacterized protein</fullName>
    </submittedName>
</protein>
<evidence type="ECO:0000313" key="2">
    <source>
        <dbReference type="Proteomes" id="UP001054252"/>
    </source>
</evidence>
<keyword evidence="2" id="KW-1185">Reference proteome</keyword>
<sequence length="65" mass="7149">MQINYWEAAARGIPGDRITESTVLCNLYASRKTSHFATALAQFAFYPCRIVQIQDSCSVPVVAAP</sequence>
<gene>
    <name evidence="1" type="ORF">SLEP1_g35074</name>
</gene>
<proteinExistence type="predicted"/>
<name>A0AAV5KMH9_9ROSI</name>
<organism evidence="1 2">
    <name type="scientific">Rubroshorea leprosula</name>
    <dbReference type="NCBI Taxonomy" id="152421"/>
    <lineage>
        <taxon>Eukaryota</taxon>
        <taxon>Viridiplantae</taxon>
        <taxon>Streptophyta</taxon>
        <taxon>Embryophyta</taxon>
        <taxon>Tracheophyta</taxon>
        <taxon>Spermatophyta</taxon>
        <taxon>Magnoliopsida</taxon>
        <taxon>eudicotyledons</taxon>
        <taxon>Gunneridae</taxon>
        <taxon>Pentapetalae</taxon>
        <taxon>rosids</taxon>
        <taxon>malvids</taxon>
        <taxon>Malvales</taxon>
        <taxon>Dipterocarpaceae</taxon>
        <taxon>Rubroshorea</taxon>
    </lineage>
</organism>
<dbReference type="AlphaFoldDB" id="A0AAV5KMH9"/>
<comment type="caution">
    <text evidence="1">The sequence shown here is derived from an EMBL/GenBank/DDBJ whole genome shotgun (WGS) entry which is preliminary data.</text>
</comment>